<keyword evidence="3" id="KW-1185">Reference proteome</keyword>
<evidence type="ECO:0000313" key="2">
    <source>
        <dbReference type="EMBL" id="GMF54293.1"/>
    </source>
</evidence>
<comment type="caution">
    <text evidence="2">The sequence shown here is derived from an EMBL/GenBank/DDBJ whole genome shotgun (WGS) entry which is preliminary data.</text>
</comment>
<evidence type="ECO:0000256" key="1">
    <source>
        <dbReference type="SAM" id="MobiDB-lite"/>
    </source>
</evidence>
<sequence>MMVDDGENEPMRVMVDDGSLFRSTIGYSTAAETWKTLNLEKSCNSGQPAEEPFTANDGGGRWRRACGGGRHQQRAHDGDSEDDYGDVRTAEPEVWCAHDGNDGRHRGGLAVDDDDEGPRESGLASEELHEEVGMNVLVEVCVDSTSGLSGERTAEPHQYQIVRLERKFVRVRNQMSE</sequence>
<reference evidence="2" key="1">
    <citation type="submission" date="2023-04" db="EMBL/GenBank/DDBJ databases">
        <title>Phytophthora fragariaefolia NBRC 109709.</title>
        <authorList>
            <person name="Ichikawa N."/>
            <person name="Sato H."/>
            <person name="Tonouchi N."/>
        </authorList>
    </citation>
    <scope>NUCLEOTIDE SEQUENCE</scope>
    <source>
        <strain evidence="2">NBRC 109709</strain>
    </source>
</reference>
<gene>
    <name evidence="2" type="ORF">Pfra01_002262400</name>
</gene>
<dbReference type="Proteomes" id="UP001165121">
    <property type="component" value="Unassembled WGS sequence"/>
</dbReference>
<dbReference type="OrthoDB" id="10621268at2759"/>
<name>A0A9W7D2S8_9STRA</name>
<dbReference type="AlphaFoldDB" id="A0A9W7D2S8"/>
<organism evidence="2 3">
    <name type="scientific">Phytophthora fragariaefolia</name>
    <dbReference type="NCBI Taxonomy" id="1490495"/>
    <lineage>
        <taxon>Eukaryota</taxon>
        <taxon>Sar</taxon>
        <taxon>Stramenopiles</taxon>
        <taxon>Oomycota</taxon>
        <taxon>Peronosporomycetes</taxon>
        <taxon>Peronosporales</taxon>
        <taxon>Peronosporaceae</taxon>
        <taxon>Phytophthora</taxon>
    </lineage>
</organism>
<protein>
    <submittedName>
        <fullName evidence="2">Unnamed protein product</fullName>
    </submittedName>
</protein>
<accession>A0A9W7D2S8</accession>
<evidence type="ECO:0000313" key="3">
    <source>
        <dbReference type="Proteomes" id="UP001165121"/>
    </source>
</evidence>
<dbReference type="EMBL" id="BSXT01003472">
    <property type="protein sequence ID" value="GMF54293.1"/>
    <property type="molecule type" value="Genomic_DNA"/>
</dbReference>
<feature type="region of interest" description="Disordered" evidence="1">
    <location>
        <begin position="66"/>
        <end position="128"/>
    </location>
</feature>
<proteinExistence type="predicted"/>